<dbReference type="AlphaFoldDB" id="A0A380TE56"/>
<name>A0A380TE56_9ZZZZ</name>
<evidence type="ECO:0000313" key="1">
    <source>
        <dbReference type="EMBL" id="SUS05888.1"/>
    </source>
</evidence>
<protein>
    <submittedName>
        <fullName evidence="1">Putative integron gene cassette protein</fullName>
    </submittedName>
</protein>
<proteinExistence type="predicted"/>
<accession>A0A380TE56</accession>
<reference evidence="1" key="1">
    <citation type="submission" date="2018-07" db="EMBL/GenBank/DDBJ databases">
        <authorList>
            <person name="Quirk P.G."/>
            <person name="Krulwich T.A."/>
        </authorList>
    </citation>
    <scope>NUCLEOTIDE SEQUENCE</scope>
</reference>
<dbReference type="EMBL" id="UIDG01000135">
    <property type="protein sequence ID" value="SUS05888.1"/>
    <property type="molecule type" value="Genomic_DNA"/>
</dbReference>
<organism evidence="1">
    <name type="scientific">metagenome</name>
    <dbReference type="NCBI Taxonomy" id="256318"/>
    <lineage>
        <taxon>unclassified sequences</taxon>
        <taxon>metagenomes</taxon>
    </lineage>
</organism>
<gene>
    <name evidence="1" type="ORF">DF3PB_220025</name>
</gene>
<sequence>MSVNGILCLVTTLFAVLTLAACQGARTRSWFGPGCPDPRLGLAFAGQGARDCGVFDDASRGSSRTVGRCAREMVATSQAFRVGQSARGPDGFYCDLAVRRADGSLWAINLWADYSAPVGESGGLYVARCKAIRLSAEPAADRRLFDLEECVFDESAFAEVVATP</sequence>